<feature type="domain" description="UspA" evidence="2">
    <location>
        <begin position="26"/>
        <end position="116"/>
    </location>
</feature>
<dbReference type="RefSeq" id="WP_147928324.1">
    <property type="nucleotide sequence ID" value="NZ_VKAC01000017.1"/>
</dbReference>
<proteinExistence type="inferred from homology"/>
<sequence>MAVVVGFAGTDEGRAALARAEQEASLRGTSLLVVDTGREPTPAAELEAALGSLEVEHQLVPPGPLRDAAEEVITAAEGAELVVIGLRRRSSVGKLILGANATRILLEAPCPVITVKPAAS</sequence>
<name>A0A5C8Z3G4_9ACTN</name>
<evidence type="ECO:0000256" key="1">
    <source>
        <dbReference type="ARBA" id="ARBA00008791"/>
    </source>
</evidence>
<dbReference type="EMBL" id="VKAC01000017">
    <property type="protein sequence ID" value="TXR51763.1"/>
    <property type="molecule type" value="Genomic_DNA"/>
</dbReference>
<evidence type="ECO:0000313" key="4">
    <source>
        <dbReference type="Proteomes" id="UP000321234"/>
    </source>
</evidence>
<dbReference type="CDD" id="cd00293">
    <property type="entry name" value="USP-like"/>
    <property type="match status" value="1"/>
</dbReference>
<reference evidence="3 4" key="1">
    <citation type="submission" date="2019-07" db="EMBL/GenBank/DDBJ databases">
        <title>Quadrisphaera sp. strain DD2A genome sequencing and assembly.</title>
        <authorList>
            <person name="Kim I."/>
        </authorList>
    </citation>
    <scope>NUCLEOTIDE SEQUENCE [LARGE SCALE GENOMIC DNA]</scope>
    <source>
        <strain evidence="3 4">DD2A</strain>
    </source>
</reference>
<organism evidence="3 4">
    <name type="scientific">Quadrisphaera setariae</name>
    <dbReference type="NCBI Taxonomy" id="2593304"/>
    <lineage>
        <taxon>Bacteria</taxon>
        <taxon>Bacillati</taxon>
        <taxon>Actinomycetota</taxon>
        <taxon>Actinomycetes</taxon>
        <taxon>Kineosporiales</taxon>
        <taxon>Kineosporiaceae</taxon>
        <taxon>Quadrisphaera</taxon>
    </lineage>
</organism>
<dbReference type="Proteomes" id="UP000321234">
    <property type="component" value="Unassembled WGS sequence"/>
</dbReference>
<protein>
    <submittedName>
        <fullName evidence="3">Universal stress protein</fullName>
    </submittedName>
</protein>
<dbReference type="Gene3D" id="3.40.50.12370">
    <property type="match status" value="1"/>
</dbReference>
<dbReference type="Pfam" id="PF00582">
    <property type="entry name" value="Usp"/>
    <property type="match status" value="1"/>
</dbReference>
<dbReference type="OrthoDB" id="5419113at2"/>
<dbReference type="SUPFAM" id="SSF52402">
    <property type="entry name" value="Adenine nucleotide alpha hydrolases-like"/>
    <property type="match status" value="1"/>
</dbReference>
<gene>
    <name evidence="3" type="ORF">FMM08_21110</name>
</gene>
<dbReference type="PRINTS" id="PR01438">
    <property type="entry name" value="UNVRSLSTRESS"/>
</dbReference>
<accession>A0A5C8Z3G4</accession>
<keyword evidence="4" id="KW-1185">Reference proteome</keyword>
<dbReference type="InterPro" id="IPR006016">
    <property type="entry name" value="UspA"/>
</dbReference>
<comment type="caution">
    <text evidence="3">The sequence shown here is derived from an EMBL/GenBank/DDBJ whole genome shotgun (WGS) entry which is preliminary data.</text>
</comment>
<dbReference type="InterPro" id="IPR006015">
    <property type="entry name" value="Universal_stress_UspA"/>
</dbReference>
<comment type="similarity">
    <text evidence="1">Belongs to the universal stress protein A family.</text>
</comment>
<evidence type="ECO:0000259" key="2">
    <source>
        <dbReference type="Pfam" id="PF00582"/>
    </source>
</evidence>
<evidence type="ECO:0000313" key="3">
    <source>
        <dbReference type="EMBL" id="TXR51763.1"/>
    </source>
</evidence>
<dbReference type="AlphaFoldDB" id="A0A5C8Z3G4"/>